<feature type="non-terminal residue" evidence="1">
    <location>
        <position position="161"/>
    </location>
</feature>
<evidence type="ECO:0000313" key="2">
    <source>
        <dbReference type="Proteomes" id="UP000789901"/>
    </source>
</evidence>
<keyword evidence="2" id="KW-1185">Reference proteome</keyword>
<gene>
    <name evidence="1" type="ORF">GMARGA_LOCUS9691</name>
</gene>
<dbReference type="EMBL" id="CAJVQB010005268">
    <property type="protein sequence ID" value="CAG8657385.1"/>
    <property type="molecule type" value="Genomic_DNA"/>
</dbReference>
<accession>A0ABN7URH8</accession>
<reference evidence="1 2" key="1">
    <citation type="submission" date="2021-06" db="EMBL/GenBank/DDBJ databases">
        <authorList>
            <person name="Kallberg Y."/>
            <person name="Tangrot J."/>
            <person name="Rosling A."/>
        </authorList>
    </citation>
    <scope>NUCLEOTIDE SEQUENCE [LARGE SCALE GENOMIC DNA]</scope>
    <source>
        <strain evidence="1 2">120-4 pot B 10/14</strain>
    </source>
</reference>
<organism evidence="1 2">
    <name type="scientific">Gigaspora margarita</name>
    <dbReference type="NCBI Taxonomy" id="4874"/>
    <lineage>
        <taxon>Eukaryota</taxon>
        <taxon>Fungi</taxon>
        <taxon>Fungi incertae sedis</taxon>
        <taxon>Mucoromycota</taxon>
        <taxon>Glomeromycotina</taxon>
        <taxon>Glomeromycetes</taxon>
        <taxon>Diversisporales</taxon>
        <taxon>Gigasporaceae</taxon>
        <taxon>Gigaspora</taxon>
    </lineage>
</organism>
<proteinExistence type="predicted"/>
<evidence type="ECO:0000313" key="1">
    <source>
        <dbReference type="EMBL" id="CAG8657385.1"/>
    </source>
</evidence>
<protein>
    <submittedName>
        <fullName evidence="1">7023_t:CDS:1</fullName>
    </submittedName>
</protein>
<dbReference type="Proteomes" id="UP000789901">
    <property type="component" value="Unassembled WGS sequence"/>
</dbReference>
<sequence>MSIQIAHAIKRYVRIGYSLTDRTEIENAVQDLSRTSISHIEPNQNQVAETSAVLTGQSNIKEYLVKPSPTFSKPSVPKTIWTMPAPRKLTNENTNNESISSNKLAEKSDAMRGTSIDQDFPFKAEWALKENMKLDHYSPEEMHTDLEDLAKNRSLRLRKYY</sequence>
<name>A0ABN7URH8_GIGMA</name>
<comment type="caution">
    <text evidence="1">The sequence shown here is derived from an EMBL/GenBank/DDBJ whole genome shotgun (WGS) entry which is preliminary data.</text>
</comment>